<proteinExistence type="predicted"/>
<sequence length="271" mass="31172">MFEAIPDLDTRLVPQLRAMAYFREATPAEVERSFAAYEQGDPEQLCRVWAEVADPTRAALPPAMRFAYARAGLGPRLLNASVFLDSLRAVLEAGERFRGRLRGEVQAVLRSEFPYLERRHEHIPRGHDLSEARAFEFPEVFASYVEHGSLDDSRARWQLAVGLNEVQQCSYSEFAAQLFRLPELRRHAARERELACNYFGHWAPRCTLELWRETILVLDALNAATFELVCTQLLPRAMAPSRLFDARSRRAQWREFVAKLDTPQWLLAVPQ</sequence>
<dbReference type="EMBL" id="JMCC02000052">
    <property type="protein sequence ID" value="KIG15511.1"/>
    <property type="molecule type" value="Genomic_DNA"/>
</dbReference>
<gene>
    <name evidence="1" type="ORF">DB30_05534</name>
</gene>
<accession>A0A0C2CWV5</accession>
<organism evidence="1 2">
    <name type="scientific">Enhygromyxa salina</name>
    <dbReference type="NCBI Taxonomy" id="215803"/>
    <lineage>
        <taxon>Bacteria</taxon>
        <taxon>Pseudomonadati</taxon>
        <taxon>Myxococcota</taxon>
        <taxon>Polyangia</taxon>
        <taxon>Nannocystales</taxon>
        <taxon>Nannocystaceae</taxon>
        <taxon>Enhygromyxa</taxon>
    </lineage>
</organism>
<name>A0A0C2CWV5_9BACT</name>
<comment type="caution">
    <text evidence="1">The sequence shown here is derived from an EMBL/GenBank/DDBJ whole genome shotgun (WGS) entry which is preliminary data.</text>
</comment>
<dbReference type="AlphaFoldDB" id="A0A0C2CWV5"/>
<dbReference type="Proteomes" id="UP000031599">
    <property type="component" value="Unassembled WGS sequence"/>
</dbReference>
<evidence type="ECO:0000313" key="1">
    <source>
        <dbReference type="EMBL" id="KIG15511.1"/>
    </source>
</evidence>
<protein>
    <submittedName>
        <fullName evidence="1">Uncharacterized protein</fullName>
    </submittedName>
</protein>
<reference evidence="1 2" key="1">
    <citation type="submission" date="2014-12" db="EMBL/GenBank/DDBJ databases">
        <title>Genome assembly of Enhygromyxa salina DSM 15201.</title>
        <authorList>
            <person name="Sharma G."/>
            <person name="Subramanian S."/>
        </authorList>
    </citation>
    <scope>NUCLEOTIDE SEQUENCE [LARGE SCALE GENOMIC DNA]</scope>
    <source>
        <strain evidence="1 2">DSM 15201</strain>
    </source>
</reference>
<evidence type="ECO:0000313" key="2">
    <source>
        <dbReference type="Proteomes" id="UP000031599"/>
    </source>
</evidence>